<accession>A0ABM0MCW3</accession>
<evidence type="ECO:0000256" key="3">
    <source>
        <dbReference type="ARBA" id="ARBA00023054"/>
    </source>
</evidence>
<keyword evidence="4" id="KW-1185">Reference proteome</keyword>
<dbReference type="PANTHER" id="PTHR12394">
    <property type="entry name" value="ZYGIN"/>
    <property type="match status" value="1"/>
</dbReference>
<protein>
    <submittedName>
        <fullName evidence="5">Fasciculation and elongation protein zeta-2-like</fullName>
    </submittedName>
</protein>
<sequence>MTLSPFVHSRESYASHWDRMKGDGNMAAPLACIEDDVEQGELNNDEWQDFHDFRTSTDVLNSNEQSPNYFDHAKEEISVDNFEEMRSFSIEDLVNNFDENLAKCFRNYNEKTEEIAPVQIVTQEEIMKNSQIWQQVTGKYGNVMPLDWKKSHARKLQMPVLNLNDNK</sequence>
<dbReference type="RefSeq" id="XP_006817854.1">
    <property type="nucleotide sequence ID" value="XM_006817791.1"/>
</dbReference>
<comment type="similarity">
    <text evidence="1">Belongs to the zygin family.</text>
</comment>
<reference evidence="5" key="1">
    <citation type="submission" date="2025-08" db="UniProtKB">
        <authorList>
            <consortium name="RefSeq"/>
        </authorList>
    </citation>
    <scope>IDENTIFICATION</scope>
    <source>
        <tissue evidence="5">Testes</tissue>
    </source>
</reference>
<organism evidence="4 5">
    <name type="scientific">Saccoglossus kowalevskii</name>
    <name type="common">Acorn worm</name>
    <dbReference type="NCBI Taxonomy" id="10224"/>
    <lineage>
        <taxon>Eukaryota</taxon>
        <taxon>Metazoa</taxon>
        <taxon>Hemichordata</taxon>
        <taxon>Enteropneusta</taxon>
        <taxon>Harrimaniidae</taxon>
        <taxon>Saccoglossus</taxon>
    </lineage>
</organism>
<keyword evidence="3" id="KW-0175">Coiled coil</keyword>
<feature type="non-terminal residue" evidence="5">
    <location>
        <position position="167"/>
    </location>
</feature>
<dbReference type="Proteomes" id="UP000694865">
    <property type="component" value="Unplaced"/>
</dbReference>
<dbReference type="Pfam" id="PF07763">
    <property type="entry name" value="FEZ"/>
    <property type="match status" value="1"/>
</dbReference>
<keyword evidence="2" id="KW-0597">Phosphoprotein</keyword>
<proteinExistence type="inferred from homology"/>
<dbReference type="PANTHER" id="PTHR12394:SF12">
    <property type="entry name" value="LD08195P"/>
    <property type="match status" value="1"/>
</dbReference>
<evidence type="ECO:0000256" key="2">
    <source>
        <dbReference type="ARBA" id="ARBA00022553"/>
    </source>
</evidence>
<dbReference type="InterPro" id="IPR011680">
    <property type="entry name" value="FEZ"/>
</dbReference>
<evidence type="ECO:0000256" key="1">
    <source>
        <dbReference type="ARBA" id="ARBA00006788"/>
    </source>
</evidence>
<evidence type="ECO:0000313" key="5">
    <source>
        <dbReference type="RefSeq" id="XP_006817854.1"/>
    </source>
</evidence>
<dbReference type="GeneID" id="102802507"/>
<gene>
    <name evidence="5" type="primary">LOC102802507</name>
</gene>
<evidence type="ECO:0000313" key="4">
    <source>
        <dbReference type="Proteomes" id="UP000694865"/>
    </source>
</evidence>
<name>A0ABM0MCW3_SACKO</name>